<name>A0ABW2ADI0_9MICO</name>
<keyword evidence="1" id="KW-0805">Transcription regulation</keyword>
<keyword evidence="7" id="KW-1185">Reference proteome</keyword>
<organism evidence="6 7">
    <name type="scientific">Flexivirga alba</name>
    <dbReference type="NCBI Taxonomy" id="702742"/>
    <lineage>
        <taxon>Bacteria</taxon>
        <taxon>Bacillati</taxon>
        <taxon>Actinomycetota</taxon>
        <taxon>Actinomycetes</taxon>
        <taxon>Micrococcales</taxon>
        <taxon>Dermacoccaceae</taxon>
        <taxon>Flexivirga</taxon>
    </lineage>
</organism>
<dbReference type="PANTHER" id="PTHR30055:SF238">
    <property type="entry name" value="MYCOFACTOCIN BIOSYNTHESIS TRANSCRIPTIONAL REGULATOR MFTR-RELATED"/>
    <property type="match status" value="1"/>
</dbReference>
<dbReference type="EMBL" id="JBHSWH010000001">
    <property type="protein sequence ID" value="MFC6704962.1"/>
    <property type="molecule type" value="Genomic_DNA"/>
</dbReference>
<protein>
    <submittedName>
        <fullName evidence="6">TetR/AcrR family transcriptional regulator</fullName>
    </submittedName>
</protein>
<evidence type="ECO:0000259" key="5">
    <source>
        <dbReference type="PROSITE" id="PS50977"/>
    </source>
</evidence>
<dbReference type="Gene3D" id="1.10.357.10">
    <property type="entry name" value="Tetracycline Repressor, domain 2"/>
    <property type="match status" value="1"/>
</dbReference>
<keyword evidence="2 4" id="KW-0238">DNA-binding</keyword>
<dbReference type="RefSeq" id="WP_382399670.1">
    <property type="nucleotide sequence ID" value="NZ_JBHSWH010000001.1"/>
</dbReference>
<sequence length="209" mass="22888">MLHTSSTNSAPRLRIAVPMSAKRARTTYAITRAARELAADKGYDEFTLDELAERAGVSRRTLFNYFDGKLEATLGGGPQLTQDDIDTFLAGGPTGEFVDDVAALVLGVLRASTEVPLERDDWLIGQRCFTANPKLIIAAQQDFEGFAEALIELLARRSGRPAADPEHHVLLGVLAVTFKISLHQFSSGDVREIADIFLDNLKTVRRIFG</sequence>
<dbReference type="InterPro" id="IPR050109">
    <property type="entry name" value="HTH-type_TetR-like_transc_reg"/>
</dbReference>
<evidence type="ECO:0000313" key="6">
    <source>
        <dbReference type="EMBL" id="MFC6704962.1"/>
    </source>
</evidence>
<dbReference type="PROSITE" id="PS50977">
    <property type="entry name" value="HTH_TETR_2"/>
    <property type="match status" value="1"/>
</dbReference>
<dbReference type="Proteomes" id="UP001596298">
    <property type="component" value="Unassembled WGS sequence"/>
</dbReference>
<dbReference type="InterPro" id="IPR009057">
    <property type="entry name" value="Homeodomain-like_sf"/>
</dbReference>
<dbReference type="PRINTS" id="PR00455">
    <property type="entry name" value="HTHTETR"/>
</dbReference>
<keyword evidence="3" id="KW-0804">Transcription</keyword>
<evidence type="ECO:0000256" key="1">
    <source>
        <dbReference type="ARBA" id="ARBA00023015"/>
    </source>
</evidence>
<comment type="caution">
    <text evidence="6">The sequence shown here is derived from an EMBL/GenBank/DDBJ whole genome shotgun (WGS) entry which is preliminary data.</text>
</comment>
<dbReference type="InterPro" id="IPR001647">
    <property type="entry name" value="HTH_TetR"/>
</dbReference>
<dbReference type="Pfam" id="PF00440">
    <property type="entry name" value="TetR_N"/>
    <property type="match status" value="1"/>
</dbReference>
<accession>A0ABW2ADI0</accession>
<gene>
    <name evidence="6" type="ORF">ACFQDH_06690</name>
</gene>
<feature type="domain" description="HTH tetR-type" evidence="5">
    <location>
        <begin position="24"/>
        <end position="84"/>
    </location>
</feature>
<reference evidence="7" key="1">
    <citation type="journal article" date="2019" name="Int. J. Syst. Evol. Microbiol.">
        <title>The Global Catalogue of Microorganisms (GCM) 10K type strain sequencing project: providing services to taxonomists for standard genome sequencing and annotation.</title>
        <authorList>
            <consortium name="The Broad Institute Genomics Platform"/>
            <consortium name="The Broad Institute Genome Sequencing Center for Infectious Disease"/>
            <person name="Wu L."/>
            <person name="Ma J."/>
        </authorList>
    </citation>
    <scope>NUCLEOTIDE SEQUENCE [LARGE SCALE GENOMIC DNA]</scope>
    <source>
        <strain evidence="7">CCUG 58127</strain>
    </source>
</reference>
<proteinExistence type="predicted"/>
<dbReference type="SUPFAM" id="SSF46689">
    <property type="entry name" value="Homeodomain-like"/>
    <property type="match status" value="1"/>
</dbReference>
<evidence type="ECO:0000256" key="3">
    <source>
        <dbReference type="ARBA" id="ARBA00023163"/>
    </source>
</evidence>
<evidence type="ECO:0000313" key="7">
    <source>
        <dbReference type="Proteomes" id="UP001596298"/>
    </source>
</evidence>
<dbReference type="PANTHER" id="PTHR30055">
    <property type="entry name" value="HTH-TYPE TRANSCRIPTIONAL REGULATOR RUTR"/>
    <property type="match status" value="1"/>
</dbReference>
<feature type="DNA-binding region" description="H-T-H motif" evidence="4">
    <location>
        <begin position="47"/>
        <end position="66"/>
    </location>
</feature>
<evidence type="ECO:0000256" key="2">
    <source>
        <dbReference type="ARBA" id="ARBA00023125"/>
    </source>
</evidence>
<evidence type="ECO:0000256" key="4">
    <source>
        <dbReference type="PROSITE-ProRule" id="PRU00335"/>
    </source>
</evidence>